<dbReference type="GO" id="GO:0003887">
    <property type="term" value="F:DNA-directed DNA polymerase activity"/>
    <property type="evidence" value="ECO:0007669"/>
    <property type="project" value="InterPro"/>
</dbReference>
<dbReference type="OrthoDB" id="9776650at2"/>
<sequence length="468" mass="53139">MAICLCCGKEYDGCLCGECAAKTDIEDLCNRIIAYNPDNGEEPKADQIWEKAVAEMTYPSNFKNVAFSVADFLPSPKREWQKIHSIVGDSVRVPRASKEWFYQVYDKIIGSEKLGKTERIRLKGLMLETLYQDYRYREADELALDLLDRPLNVWQAAYVIAEFFCQTRRYDEAEDAMSVGRTLAADNKDAIRTFDDLLAKHEKRRAAADAEKKGEYLPNPKEGKAEAIEKYREFMSSIGIDVDISSTKSSGGGRYPEPIPKGEYPELIETRDPSFDSFVAFDLETTGIHPATDSIIEIGAVRVVNGEIRESEEFIFREFVKPFKRSVTDFVTELTGITREDVKDARQMWEVVPDFMEFVGDDVLVGFNSVNFDGQFIQRAGRYSNQIYTNRHFDVWRYAKELKEIIGYTGEDFKLGTVGEFLGIKNPEAHRALADAITTARIFLKLKELSAGQTSVLCDGGVLDLEDW</sequence>
<dbReference type="GO" id="GO:0005829">
    <property type="term" value="C:cytosol"/>
    <property type="evidence" value="ECO:0007669"/>
    <property type="project" value="TreeGrafter"/>
</dbReference>
<dbReference type="InterPro" id="IPR013520">
    <property type="entry name" value="Ribonucl_H"/>
</dbReference>
<name>A0A1I0G7J4_9FIRM</name>
<evidence type="ECO:0000256" key="1">
    <source>
        <dbReference type="ARBA" id="ARBA00022839"/>
    </source>
</evidence>
<dbReference type="EMBL" id="FOIL01000031">
    <property type="protein sequence ID" value="SET66691.1"/>
    <property type="molecule type" value="Genomic_DNA"/>
</dbReference>
<reference evidence="3 4" key="1">
    <citation type="submission" date="2016-10" db="EMBL/GenBank/DDBJ databases">
        <authorList>
            <person name="de Groot N.N."/>
        </authorList>
    </citation>
    <scope>NUCLEOTIDE SEQUENCE [LARGE SCALE GENOMIC DNA]</scope>
    <source>
        <strain evidence="3 4">KH1P1</strain>
    </source>
</reference>
<keyword evidence="1" id="KW-0378">Hydrolase</keyword>
<dbReference type="Gene3D" id="3.30.420.10">
    <property type="entry name" value="Ribonuclease H-like superfamily/Ribonuclease H"/>
    <property type="match status" value="1"/>
</dbReference>
<dbReference type="PANTHER" id="PTHR30231">
    <property type="entry name" value="DNA POLYMERASE III SUBUNIT EPSILON"/>
    <property type="match status" value="1"/>
</dbReference>
<dbReference type="GO" id="GO:0008408">
    <property type="term" value="F:3'-5' exonuclease activity"/>
    <property type="evidence" value="ECO:0007669"/>
    <property type="project" value="TreeGrafter"/>
</dbReference>
<accession>A0A1I0G7J4</accession>
<dbReference type="PANTHER" id="PTHR30231:SF41">
    <property type="entry name" value="DNA POLYMERASE III SUBUNIT EPSILON"/>
    <property type="match status" value="1"/>
</dbReference>
<dbReference type="GO" id="GO:0045004">
    <property type="term" value="P:DNA replication proofreading"/>
    <property type="evidence" value="ECO:0007669"/>
    <property type="project" value="TreeGrafter"/>
</dbReference>
<dbReference type="InterPro" id="IPR036397">
    <property type="entry name" value="RNaseH_sf"/>
</dbReference>
<keyword evidence="1" id="KW-0540">Nuclease</keyword>
<evidence type="ECO:0000259" key="2">
    <source>
        <dbReference type="SMART" id="SM00479"/>
    </source>
</evidence>
<dbReference type="FunFam" id="3.30.420.10:FF:000045">
    <property type="entry name" value="3'-5' exonuclease DinG"/>
    <property type="match status" value="1"/>
</dbReference>
<dbReference type="SUPFAM" id="SSF53098">
    <property type="entry name" value="Ribonuclease H-like"/>
    <property type="match status" value="1"/>
</dbReference>
<dbReference type="Pfam" id="PF00929">
    <property type="entry name" value="RNase_T"/>
    <property type="match status" value="1"/>
</dbReference>
<dbReference type="NCBIfam" id="TIGR00573">
    <property type="entry name" value="dnaq"/>
    <property type="match status" value="1"/>
</dbReference>
<dbReference type="STRING" id="1526.SAMN02910262_02550"/>
<dbReference type="AlphaFoldDB" id="A0A1I0G7J4"/>
<keyword evidence="4" id="KW-1185">Reference proteome</keyword>
<keyword evidence="1" id="KW-0269">Exonuclease</keyword>
<evidence type="ECO:0000313" key="4">
    <source>
        <dbReference type="Proteomes" id="UP000199820"/>
    </source>
</evidence>
<dbReference type="CDD" id="cd06127">
    <property type="entry name" value="DEDDh"/>
    <property type="match status" value="1"/>
</dbReference>
<organism evidence="3 4">
    <name type="scientific">[Clostridium] aminophilum</name>
    <dbReference type="NCBI Taxonomy" id="1526"/>
    <lineage>
        <taxon>Bacteria</taxon>
        <taxon>Bacillati</taxon>
        <taxon>Bacillota</taxon>
        <taxon>Clostridia</taxon>
        <taxon>Lachnospirales</taxon>
        <taxon>Lachnospiraceae</taxon>
    </lineage>
</organism>
<proteinExistence type="predicted"/>
<dbReference type="InterPro" id="IPR006054">
    <property type="entry name" value="DnaQ"/>
</dbReference>
<dbReference type="GO" id="GO:0003677">
    <property type="term" value="F:DNA binding"/>
    <property type="evidence" value="ECO:0007669"/>
    <property type="project" value="InterPro"/>
</dbReference>
<dbReference type="SMART" id="SM00479">
    <property type="entry name" value="EXOIII"/>
    <property type="match status" value="1"/>
</dbReference>
<evidence type="ECO:0000313" key="3">
    <source>
        <dbReference type="EMBL" id="SET66691.1"/>
    </source>
</evidence>
<protein>
    <submittedName>
        <fullName evidence="3">DNA polymerase-3 subunit alpha</fullName>
    </submittedName>
</protein>
<dbReference type="eggNOG" id="COG2176">
    <property type="taxonomic scope" value="Bacteria"/>
</dbReference>
<dbReference type="InterPro" id="IPR012337">
    <property type="entry name" value="RNaseH-like_sf"/>
</dbReference>
<dbReference type="Proteomes" id="UP000199820">
    <property type="component" value="Unassembled WGS sequence"/>
</dbReference>
<gene>
    <name evidence="3" type="ORF">SAMN04487771_103111</name>
</gene>
<feature type="domain" description="Exonuclease" evidence="2">
    <location>
        <begin position="277"/>
        <end position="452"/>
    </location>
</feature>